<protein>
    <submittedName>
        <fullName evidence="3">Esterase</fullName>
    </submittedName>
</protein>
<dbReference type="GO" id="GO:0016787">
    <property type="term" value="F:hydrolase activity"/>
    <property type="evidence" value="ECO:0007669"/>
    <property type="project" value="UniProtKB-KW"/>
</dbReference>
<keyword evidence="4" id="KW-1185">Reference proteome</keyword>
<dbReference type="AlphaFoldDB" id="A0A014QBS6"/>
<dbReference type="InterPro" id="IPR049492">
    <property type="entry name" value="BD-FAE-like_dom"/>
</dbReference>
<organism evidence="3 4">
    <name type="scientific">Comamonas aquatica DA1877</name>
    <dbReference type="NCBI Taxonomy" id="1457173"/>
    <lineage>
        <taxon>Bacteria</taxon>
        <taxon>Pseudomonadati</taxon>
        <taxon>Pseudomonadota</taxon>
        <taxon>Betaproteobacteria</taxon>
        <taxon>Burkholderiales</taxon>
        <taxon>Comamonadaceae</taxon>
        <taxon>Comamonas</taxon>
    </lineage>
</organism>
<evidence type="ECO:0000256" key="1">
    <source>
        <dbReference type="ARBA" id="ARBA00022801"/>
    </source>
</evidence>
<feature type="domain" description="BD-FAE-like" evidence="2">
    <location>
        <begin position="52"/>
        <end position="157"/>
    </location>
</feature>
<evidence type="ECO:0000313" key="4">
    <source>
        <dbReference type="Proteomes" id="UP000020766"/>
    </source>
</evidence>
<dbReference type="Pfam" id="PF20434">
    <property type="entry name" value="BD-FAE"/>
    <property type="match status" value="1"/>
</dbReference>
<dbReference type="ESTHER" id="9burk-a0a014qbs6">
    <property type="family name" value="BD-FAE"/>
</dbReference>
<comment type="caution">
    <text evidence="3">The sequence shown here is derived from an EMBL/GenBank/DDBJ whole genome shotgun (WGS) entry which is preliminary data.</text>
</comment>
<accession>A0A014QBS6</accession>
<keyword evidence="1" id="KW-0378">Hydrolase</keyword>
<reference evidence="3 4" key="1">
    <citation type="submission" date="2014-01" db="EMBL/GenBank/DDBJ databases">
        <title>Interspecies Systems Biology Uncovers Metabolites Affecting C. elegans Gene Expression and Life History Traits.</title>
        <authorList>
            <person name="Watson E."/>
            <person name="Macneil L.T."/>
            <person name="Ritter A.D."/>
            <person name="Yilmaz L.S."/>
            <person name="Rosebrock A.P."/>
            <person name="Caudy A.A."/>
            <person name="Walhout A.J."/>
        </authorList>
    </citation>
    <scope>NUCLEOTIDE SEQUENCE [LARGE SCALE GENOMIC DNA]</scope>
    <source>
        <strain evidence="3 4">DA1877</strain>
    </source>
</reference>
<dbReference type="RefSeq" id="WP_043381581.1">
    <property type="nucleotide sequence ID" value="NZ_JBOK01000006.1"/>
</dbReference>
<sequence>MNRRLGLIGIGSAITTLLSGCSGAQLLDHLVVHDTYHGTTGVPYGDDPRQLLDVYQPDTGTASGNAPVVLFFYGGSWTRGERAQYRFVGEALAANGIIAVVADYRLSPQVHYDGFLSDCALALQWTLSHAASLGGDPARVMVMGHSAGAYNAAMLTLDPRWLAPLGLTPNRLAGWIGLAGPYDFLPIVDPEVQVAFVWPHTPADSQPIFYASAKAPRTLLLAARNDKVVDTQRNTVALANRLRAAGTDVDMRIFDRLGHVTTVAALARPLDWLAPVLPTVVAFVRNESLRSGINTLGNTTT</sequence>
<dbReference type="InterPro" id="IPR029058">
    <property type="entry name" value="AB_hydrolase_fold"/>
</dbReference>
<dbReference type="SUPFAM" id="SSF53474">
    <property type="entry name" value="alpha/beta-Hydrolases"/>
    <property type="match status" value="1"/>
</dbReference>
<name>A0A014QBS6_9BURK</name>
<dbReference type="Gene3D" id="3.40.50.1820">
    <property type="entry name" value="alpha/beta hydrolase"/>
    <property type="match status" value="1"/>
</dbReference>
<dbReference type="PATRIC" id="fig|1457173.3.peg.1299"/>
<evidence type="ECO:0000259" key="2">
    <source>
        <dbReference type="Pfam" id="PF20434"/>
    </source>
</evidence>
<proteinExistence type="predicted"/>
<dbReference type="EMBL" id="JBOK01000006">
    <property type="protein sequence ID" value="EXU80607.1"/>
    <property type="molecule type" value="Genomic_DNA"/>
</dbReference>
<dbReference type="PANTHER" id="PTHR48081">
    <property type="entry name" value="AB HYDROLASE SUPERFAMILY PROTEIN C4A8.06C"/>
    <property type="match status" value="1"/>
</dbReference>
<dbReference type="InterPro" id="IPR050300">
    <property type="entry name" value="GDXG_lipolytic_enzyme"/>
</dbReference>
<dbReference type="PANTHER" id="PTHR48081:SF9">
    <property type="entry name" value="CARBOXYLESTERASE"/>
    <property type="match status" value="1"/>
</dbReference>
<dbReference type="PROSITE" id="PS51257">
    <property type="entry name" value="PROKAR_LIPOPROTEIN"/>
    <property type="match status" value="1"/>
</dbReference>
<gene>
    <name evidence="3" type="ORF">AX13_15210</name>
</gene>
<evidence type="ECO:0000313" key="3">
    <source>
        <dbReference type="EMBL" id="EXU80607.1"/>
    </source>
</evidence>
<dbReference type="Proteomes" id="UP000020766">
    <property type="component" value="Unassembled WGS sequence"/>
</dbReference>